<reference evidence="3" key="1">
    <citation type="submission" date="2021-02" db="EMBL/GenBank/DDBJ databases">
        <title>Sequencing the genomes of 1000 actinobacteria strains.</title>
        <authorList>
            <person name="Klenk H.-P."/>
        </authorList>
    </citation>
    <scope>NUCLEOTIDE SEQUENCE</scope>
    <source>
        <strain evidence="3">DSM 22850</strain>
    </source>
</reference>
<feature type="domain" description="Chorismate-utilising enzyme C-terminal" evidence="2">
    <location>
        <begin position="203"/>
        <end position="460"/>
    </location>
</feature>
<dbReference type="PANTHER" id="PTHR11236:SF18">
    <property type="entry name" value="AMINODEOXYCHORISMATE SYNTHASE"/>
    <property type="match status" value="1"/>
</dbReference>
<dbReference type="Pfam" id="PF00425">
    <property type="entry name" value="Chorismate_bind"/>
    <property type="match status" value="1"/>
</dbReference>
<dbReference type="GO" id="GO:0004049">
    <property type="term" value="F:anthranilate synthase activity"/>
    <property type="evidence" value="ECO:0007669"/>
    <property type="project" value="UniProtKB-EC"/>
</dbReference>
<accession>A0A940PRR0</accession>
<comment type="caution">
    <text evidence="3">The sequence shown here is derived from an EMBL/GenBank/DDBJ whole genome shotgun (WGS) entry which is preliminary data.</text>
</comment>
<evidence type="ECO:0000259" key="2">
    <source>
        <dbReference type="Pfam" id="PF00425"/>
    </source>
</evidence>
<keyword evidence="4" id="KW-1185">Reference proteome</keyword>
<dbReference type="AlphaFoldDB" id="A0A940PRR0"/>
<organism evidence="3 4">
    <name type="scientific">Leucobacter exalbidus</name>
    <dbReference type="NCBI Taxonomy" id="662960"/>
    <lineage>
        <taxon>Bacteria</taxon>
        <taxon>Bacillati</taxon>
        <taxon>Actinomycetota</taxon>
        <taxon>Actinomycetes</taxon>
        <taxon>Micrococcales</taxon>
        <taxon>Microbacteriaceae</taxon>
        <taxon>Leucobacter</taxon>
    </lineage>
</organism>
<dbReference type="Gene3D" id="3.60.120.10">
    <property type="entry name" value="Anthranilate synthase"/>
    <property type="match status" value="1"/>
</dbReference>
<proteinExistence type="predicted"/>
<evidence type="ECO:0000256" key="1">
    <source>
        <dbReference type="SAM" id="MobiDB-lite"/>
    </source>
</evidence>
<dbReference type="InterPro" id="IPR005801">
    <property type="entry name" value="ADC_synthase"/>
</dbReference>
<dbReference type="InterPro" id="IPR015890">
    <property type="entry name" value="Chorismate_C"/>
</dbReference>
<gene>
    <name evidence="3" type="ORF">JOF28_000257</name>
</gene>
<feature type="region of interest" description="Disordered" evidence="1">
    <location>
        <begin position="79"/>
        <end position="100"/>
    </location>
</feature>
<dbReference type="PANTHER" id="PTHR11236">
    <property type="entry name" value="AMINOBENZOATE/ANTHRANILATE SYNTHASE"/>
    <property type="match status" value="1"/>
</dbReference>
<dbReference type="GO" id="GO:0000162">
    <property type="term" value="P:L-tryptophan biosynthetic process"/>
    <property type="evidence" value="ECO:0007669"/>
    <property type="project" value="TreeGrafter"/>
</dbReference>
<dbReference type="PRINTS" id="PR00095">
    <property type="entry name" value="ANTSNTHASEI"/>
</dbReference>
<keyword evidence="3" id="KW-0456">Lyase</keyword>
<protein>
    <submittedName>
        <fullName evidence="3">Anthranilate synthase component 1</fullName>
        <ecNumber evidence="3">4.1.3.27</ecNumber>
    </submittedName>
</protein>
<dbReference type="GO" id="GO:0046820">
    <property type="term" value="F:4-amino-4-deoxychorismate synthase activity"/>
    <property type="evidence" value="ECO:0007669"/>
    <property type="project" value="TreeGrafter"/>
</dbReference>
<name>A0A940PRR0_9MICO</name>
<evidence type="ECO:0000313" key="4">
    <source>
        <dbReference type="Proteomes" id="UP000675163"/>
    </source>
</evidence>
<dbReference type="GO" id="GO:0005737">
    <property type="term" value="C:cytoplasm"/>
    <property type="evidence" value="ECO:0007669"/>
    <property type="project" value="TreeGrafter"/>
</dbReference>
<evidence type="ECO:0000313" key="3">
    <source>
        <dbReference type="EMBL" id="MBP1325025.1"/>
    </source>
</evidence>
<dbReference type="SUPFAM" id="SSF56322">
    <property type="entry name" value="ADC synthase"/>
    <property type="match status" value="1"/>
</dbReference>
<dbReference type="GO" id="GO:0008153">
    <property type="term" value="P:4-aminobenzoate biosynthetic process"/>
    <property type="evidence" value="ECO:0007669"/>
    <property type="project" value="TreeGrafter"/>
</dbReference>
<dbReference type="InterPro" id="IPR019999">
    <property type="entry name" value="Anth_synth_I-like"/>
</dbReference>
<dbReference type="Proteomes" id="UP000675163">
    <property type="component" value="Unassembled WGS sequence"/>
</dbReference>
<dbReference type="EC" id="4.1.3.27" evidence="3"/>
<sequence length="473" mass="50999">MQETSAPHVRRPIEGSFDAETLARTLAAAGHPWCWLDGEAPAQGETQVSYFGATEHIIECARGSERKFLTHLRNEQDRRYRRDGHSHRHSHEDPQGSIPATAVRDGFHGGWVTALSYEFGVALTDLTPAIDDEPPAFALRLDAVLALTGDTLELRAHTHEALAAGIQYYASVIARARRGMRSQVRADTAHLAQTDIAWRRSGAAYETQVAKCQQAITAGDAYVICLTDSARTNGHFDPIDIYTRLRRLGTATRGGIISTGHRALISASPERFLSVRNREISTHPIKGTRPRDADSNRDQALAAELANDPKERAENLMIVDLMRNDLSRVCAPGSVGVREFLRVEQHPHVHQLVSTVAGQLADGLDVFDAIAACFPAGSMTGAPKRRAMQLLGELEAAPRGLYAGCFGWLDDGGDAELAMTIRGVELRGLAGARQTALVGAGGGITADSDPASEHAEKDLKAAAVLAALVPRAL</sequence>
<dbReference type="EMBL" id="JAFIDA010000001">
    <property type="protein sequence ID" value="MBP1325025.1"/>
    <property type="molecule type" value="Genomic_DNA"/>
</dbReference>